<evidence type="ECO:0000256" key="1">
    <source>
        <dbReference type="SAM" id="MobiDB-lite"/>
    </source>
</evidence>
<dbReference type="EMBL" id="CP097510">
    <property type="protein sequence ID" value="URE36564.1"/>
    <property type="molecule type" value="Genomic_DNA"/>
</dbReference>
<sequence length="204" mass="22514">MDSGSWGSRYCNLDCVGLSVVARVGDSSLVLEPFTLMIGSSGNATNVGNCRATGLLLQHPWLQYLMHHVSFHRLVSRSPLFQLRPPSGHLKVVALSGKTKHGDQRLEIDGGQSSRAQRAYLRENRGTILFTLPHLPNHPKKPQIPETKHASLGSFVVPPFLLLWGRQAYLRIGTTNSPMRSPGQRRKRNPACLAAKHPEIGNES</sequence>
<evidence type="ECO:0000313" key="2">
    <source>
        <dbReference type="EMBL" id="URE36564.1"/>
    </source>
</evidence>
<evidence type="ECO:0000313" key="3">
    <source>
        <dbReference type="Proteomes" id="UP001055439"/>
    </source>
</evidence>
<organism evidence="2 3">
    <name type="scientific">Musa troglodytarum</name>
    <name type="common">fe'i banana</name>
    <dbReference type="NCBI Taxonomy" id="320322"/>
    <lineage>
        <taxon>Eukaryota</taxon>
        <taxon>Viridiplantae</taxon>
        <taxon>Streptophyta</taxon>
        <taxon>Embryophyta</taxon>
        <taxon>Tracheophyta</taxon>
        <taxon>Spermatophyta</taxon>
        <taxon>Magnoliopsida</taxon>
        <taxon>Liliopsida</taxon>
        <taxon>Zingiberales</taxon>
        <taxon>Musaceae</taxon>
        <taxon>Musa</taxon>
    </lineage>
</organism>
<dbReference type="AlphaFoldDB" id="A0A9E7HUT1"/>
<proteinExistence type="predicted"/>
<reference evidence="2" key="1">
    <citation type="submission" date="2022-05" db="EMBL/GenBank/DDBJ databases">
        <title>The Musa troglodytarum L. genome provides insights into the mechanism of non-climacteric behaviour and enrichment of carotenoids.</title>
        <authorList>
            <person name="Wang J."/>
        </authorList>
    </citation>
    <scope>NUCLEOTIDE SEQUENCE</scope>
    <source>
        <tissue evidence="2">Leaf</tissue>
    </source>
</reference>
<protein>
    <submittedName>
        <fullName evidence="2">Uncharacterized protein</fullName>
    </submittedName>
</protein>
<keyword evidence="3" id="KW-1185">Reference proteome</keyword>
<feature type="region of interest" description="Disordered" evidence="1">
    <location>
        <begin position="174"/>
        <end position="204"/>
    </location>
</feature>
<accession>A0A9E7HUT1</accession>
<name>A0A9E7HUT1_9LILI</name>
<gene>
    <name evidence="2" type="ORF">MUK42_13407</name>
</gene>
<dbReference type="Proteomes" id="UP001055439">
    <property type="component" value="Chromosome 8"/>
</dbReference>